<feature type="region of interest" description="Disordered" evidence="1">
    <location>
        <begin position="1"/>
        <end position="24"/>
    </location>
</feature>
<dbReference type="Pfam" id="PF00498">
    <property type="entry name" value="FHA"/>
    <property type="match status" value="1"/>
</dbReference>
<feature type="domain" description="FHA" evidence="2">
    <location>
        <begin position="83"/>
        <end position="140"/>
    </location>
</feature>
<protein>
    <recommendedName>
        <fullName evidence="6">Angiogenic factor with G patch and FHA domains 1</fullName>
    </recommendedName>
</protein>
<dbReference type="Gene3D" id="2.60.200.20">
    <property type="match status" value="1"/>
</dbReference>
<dbReference type="Proteomes" id="UP000467700">
    <property type="component" value="Unassembled WGS sequence"/>
</dbReference>
<gene>
    <name evidence="4" type="ORF">AAE3_LOCUS9049</name>
</gene>
<dbReference type="PANTHER" id="PTHR23106">
    <property type="entry name" value="ANGIOGENIC FACTOR WITH G PATCH AND FHA DOMAINS 1"/>
    <property type="match status" value="1"/>
</dbReference>
<dbReference type="InterPro" id="IPR053027">
    <property type="entry name" value="AGGF1"/>
</dbReference>
<dbReference type="InterPro" id="IPR000253">
    <property type="entry name" value="FHA_dom"/>
</dbReference>
<dbReference type="PROSITE" id="PS50174">
    <property type="entry name" value="G_PATCH"/>
    <property type="match status" value="1"/>
</dbReference>
<feature type="compositionally biased region" description="Polar residues" evidence="1">
    <location>
        <begin position="255"/>
        <end position="265"/>
    </location>
</feature>
<accession>A0A8S0WW00</accession>
<dbReference type="AlphaFoldDB" id="A0A8S0WW00"/>
<dbReference type="SMART" id="SM00443">
    <property type="entry name" value="G_patch"/>
    <property type="match status" value="1"/>
</dbReference>
<keyword evidence="5" id="KW-1185">Reference proteome</keyword>
<evidence type="ECO:0000313" key="5">
    <source>
        <dbReference type="Proteomes" id="UP000467700"/>
    </source>
</evidence>
<sequence length="399" mass="43197">MEPLEEGQILQDDSVHGGHYDPAFEWPGDGSNGVDILYPAPQEPSTSVQGLKRGHPAFRLVVWRSSILPAKHKVAVLDGYAEVQLGRDLQPEGSGTPRIRLKEMEVSKLHATTYWDGARKEWNVVDMGSKHGTFLHPGPVSPDSDDLGGRLSPSRTASVPRRLRHSDRLSIGGTIFVVHIHEDQRPCEDCTISGKEGIPLFPIPKGAKRTRDSAGLDSDSSGSSRTHSNTERDPKKVLTMLRRSLLTRHGGPKGGSSSAAVETSNEYVDRAARRRLLHTLTRPSSPQLSPVSVASAGSLLATEQPSAKLQPPAPLTLSNVGHRLLTQQGWAPGSALGISTPQESSDAQRISLVDPLEVASNQHRAGLGMKPVSAYDAECLHLGADWKERGKLRRFASLK</sequence>
<evidence type="ECO:0000259" key="2">
    <source>
        <dbReference type="PROSITE" id="PS50006"/>
    </source>
</evidence>
<dbReference type="InterPro" id="IPR008984">
    <property type="entry name" value="SMAD_FHA_dom_sf"/>
</dbReference>
<dbReference type="InterPro" id="IPR000467">
    <property type="entry name" value="G_patch_dom"/>
</dbReference>
<evidence type="ECO:0000256" key="1">
    <source>
        <dbReference type="SAM" id="MobiDB-lite"/>
    </source>
</evidence>
<reference evidence="4 5" key="1">
    <citation type="submission" date="2020-01" db="EMBL/GenBank/DDBJ databases">
        <authorList>
            <person name="Gupta K D."/>
        </authorList>
    </citation>
    <scope>NUCLEOTIDE SEQUENCE [LARGE SCALE GENOMIC DNA]</scope>
</reference>
<dbReference type="Pfam" id="PF01585">
    <property type="entry name" value="G-patch"/>
    <property type="match status" value="1"/>
</dbReference>
<feature type="region of interest" description="Disordered" evidence="1">
    <location>
        <begin position="198"/>
        <end position="237"/>
    </location>
</feature>
<dbReference type="PANTHER" id="PTHR23106:SF24">
    <property type="entry name" value="ANGIOGENIC FACTOR WITH G PATCH AND FHA DOMAINS 1"/>
    <property type="match status" value="1"/>
</dbReference>
<evidence type="ECO:0008006" key="6">
    <source>
        <dbReference type="Google" id="ProtNLM"/>
    </source>
</evidence>
<dbReference type="SUPFAM" id="SSF49879">
    <property type="entry name" value="SMAD/FHA domain"/>
    <property type="match status" value="1"/>
</dbReference>
<dbReference type="OrthoDB" id="21470at2759"/>
<name>A0A8S0WW00_CYCAE</name>
<organism evidence="4 5">
    <name type="scientific">Cyclocybe aegerita</name>
    <name type="common">Black poplar mushroom</name>
    <name type="synonym">Agrocybe aegerita</name>
    <dbReference type="NCBI Taxonomy" id="1973307"/>
    <lineage>
        <taxon>Eukaryota</taxon>
        <taxon>Fungi</taxon>
        <taxon>Dikarya</taxon>
        <taxon>Basidiomycota</taxon>
        <taxon>Agaricomycotina</taxon>
        <taxon>Agaricomycetes</taxon>
        <taxon>Agaricomycetidae</taxon>
        <taxon>Agaricales</taxon>
        <taxon>Agaricineae</taxon>
        <taxon>Bolbitiaceae</taxon>
        <taxon>Cyclocybe</taxon>
    </lineage>
</organism>
<feature type="compositionally biased region" description="Low complexity" evidence="1">
    <location>
        <begin position="215"/>
        <end position="224"/>
    </location>
</feature>
<comment type="caution">
    <text evidence="4">The sequence shown here is derived from an EMBL/GenBank/DDBJ whole genome shotgun (WGS) entry which is preliminary data.</text>
</comment>
<evidence type="ECO:0000259" key="3">
    <source>
        <dbReference type="PROSITE" id="PS50174"/>
    </source>
</evidence>
<evidence type="ECO:0000313" key="4">
    <source>
        <dbReference type="EMBL" id="CAA7267136.1"/>
    </source>
</evidence>
<dbReference type="EMBL" id="CACVBS010000057">
    <property type="protein sequence ID" value="CAA7267136.1"/>
    <property type="molecule type" value="Genomic_DNA"/>
</dbReference>
<feature type="region of interest" description="Disordered" evidence="1">
    <location>
        <begin position="246"/>
        <end position="265"/>
    </location>
</feature>
<feature type="domain" description="G-patch" evidence="3">
    <location>
        <begin position="317"/>
        <end position="372"/>
    </location>
</feature>
<dbReference type="GO" id="GO:0003676">
    <property type="term" value="F:nucleic acid binding"/>
    <property type="evidence" value="ECO:0007669"/>
    <property type="project" value="InterPro"/>
</dbReference>
<dbReference type="PROSITE" id="PS50006">
    <property type="entry name" value="FHA_DOMAIN"/>
    <property type="match status" value="1"/>
</dbReference>
<feature type="region of interest" description="Disordered" evidence="1">
    <location>
        <begin position="134"/>
        <end position="163"/>
    </location>
</feature>
<proteinExistence type="predicted"/>